<comment type="similarity">
    <text evidence="4">Belongs to the protein kinase superfamily.</text>
</comment>
<keyword evidence="1 3" id="KW-0547">Nucleotide-binding</keyword>
<dbReference type="PANTHER" id="PTHR24359:SF39">
    <property type="entry name" value="PROTEIN KINASE DOMAIN-CONTAINING PROTEIN"/>
    <property type="match status" value="1"/>
</dbReference>
<reference evidence="7" key="2">
    <citation type="submission" date="2025-09" db="UniProtKB">
        <authorList>
            <consortium name="Ensembl"/>
        </authorList>
    </citation>
    <scope>IDENTIFICATION</scope>
</reference>
<keyword evidence="4" id="KW-0808">Transferase</keyword>
<feature type="compositionally biased region" description="Polar residues" evidence="5">
    <location>
        <begin position="45"/>
        <end position="54"/>
    </location>
</feature>
<dbReference type="GeneID" id="123033487"/>
<dbReference type="Proteomes" id="UP000694545">
    <property type="component" value="Unplaced"/>
</dbReference>
<evidence type="ECO:0000256" key="3">
    <source>
        <dbReference type="PROSITE-ProRule" id="PRU10141"/>
    </source>
</evidence>
<feature type="compositionally biased region" description="Polar residues" evidence="5">
    <location>
        <begin position="411"/>
        <end position="425"/>
    </location>
</feature>
<dbReference type="GO" id="GO:0004674">
    <property type="term" value="F:protein serine/threonine kinase activity"/>
    <property type="evidence" value="ECO:0007669"/>
    <property type="project" value="UniProtKB-KW"/>
</dbReference>
<evidence type="ECO:0000313" key="7">
    <source>
        <dbReference type="Ensembl" id="ENSVKKP00000003168.1"/>
    </source>
</evidence>
<organism evidence="7 8">
    <name type="scientific">Varanus komodoensis</name>
    <name type="common">Komodo dragon</name>
    <dbReference type="NCBI Taxonomy" id="61221"/>
    <lineage>
        <taxon>Eukaryota</taxon>
        <taxon>Metazoa</taxon>
        <taxon>Chordata</taxon>
        <taxon>Craniata</taxon>
        <taxon>Vertebrata</taxon>
        <taxon>Euteleostomi</taxon>
        <taxon>Lepidosauria</taxon>
        <taxon>Squamata</taxon>
        <taxon>Bifurcata</taxon>
        <taxon>Unidentata</taxon>
        <taxon>Episquamata</taxon>
        <taxon>Toxicofera</taxon>
        <taxon>Anguimorpha</taxon>
        <taxon>Paleoanguimorpha</taxon>
        <taxon>Varanoidea</taxon>
        <taxon>Varanidae</taxon>
        <taxon>Varanus</taxon>
    </lineage>
</organism>
<protein>
    <submittedName>
        <fullName evidence="7">SH3 domain binding kinase family member 3</fullName>
    </submittedName>
</protein>
<feature type="domain" description="Protein kinase" evidence="6">
    <location>
        <begin position="86"/>
        <end position="348"/>
    </location>
</feature>
<dbReference type="KEGG" id="vko:123033487"/>
<feature type="region of interest" description="Disordered" evidence="5">
    <location>
        <begin position="359"/>
        <end position="437"/>
    </location>
</feature>
<dbReference type="InterPro" id="IPR017441">
    <property type="entry name" value="Protein_kinase_ATP_BS"/>
</dbReference>
<proteinExistence type="inferred from homology"/>
<dbReference type="GO" id="GO:0005524">
    <property type="term" value="F:ATP binding"/>
    <property type="evidence" value="ECO:0007669"/>
    <property type="project" value="UniProtKB-UniRule"/>
</dbReference>
<dbReference type="RefSeq" id="XP_044306028.1">
    <property type="nucleotide sequence ID" value="XM_044450093.1"/>
</dbReference>
<keyword evidence="4" id="KW-0418">Kinase</keyword>
<evidence type="ECO:0000259" key="6">
    <source>
        <dbReference type="PROSITE" id="PS50011"/>
    </source>
</evidence>
<keyword evidence="8" id="KW-1185">Reference proteome</keyword>
<keyword evidence="2 3" id="KW-0067">ATP-binding</keyword>
<dbReference type="AlphaFoldDB" id="A0A8D2KS41"/>
<dbReference type="SUPFAM" id="SSF56112">
    <property type="entry name" value="Protein kinase-like (PK-like)"/>
    <property type="match status" value="1"/>
</dbReference>
<dbReference type="OMA" id="ICCHISL"/>
<dbReference type="InterPro" id="IPR008271">
    <property type="entry name" value="Ser/Thr_kinase_AS"/>
</dbReference>
<dbReference type="Pfam" id="PF00069">
    <property type="entry name" value="Pkinase"/>
    <property type="match status" value="1"/>
</dbReference>
<evidence type="ECO:0000256" key="4">
    <source>
        <dbReference type="RuleBase" id="RU000304"/>
    </source>
</evidence>
<dbReference type="Ensembl" id="ENSVKKT00000003257.1">
    <property type="protein sequence ID" value="ENSVKKP00000003168.1"/>
    <property type="gene ID" value="ENSVKKG00000002445.1"/>
</dbReference>
<dbReference type="OrthoDB" id="6513151at2759"/>
<dbReference type="CTD" id="100130827"/>
<dbReference type="PROSITE" id="PS50011">
    <property type="entry name" value="PROTEIN_KINASE_DOM"/>
    <property type="match status" value="1"/>
</dbReference>
<dbReference type="PANTHER" id="PTHR24359">
    <property type="entry name" value="SERINE/THREONINE-PROTEIN KINASE SBK1"/>
    <property type="match status" value="1"/>
</dbReference>
<dbReference type="Gene3D" id="1.10.510.10">
    <property type="entry name" value="Transferase(Phosphotransferase) domain 1"/>
    <property type="match status" value="1"/>
</dbReference>
<feature type="compositionally biased region" description="Polar residues" evidence="5">
    <location>
        <begin position="386"/>
        <end position="397"/>
    </location>
</feature>
<dbReference type="InterPro" id="IPR011009">
    <property type="entry name" value="Kinase-like_dom_sf"/>
</dbReference>
<dbReference type="SMART" id="SM00220">
    <property type="entry name" value="S_TKc"/>
    <property type="match status" value="1"/>
</dbReference>
<feature type="binding site" evidence="3">
    <location>
        <position position="115"/>
    </location>
    <ligand>
        <name>ATP</name>
        <dbReference type="ChEBI" id="CHEBI:30616"/>
    </ligand>
</feature>
<reference evidence="7" key="1">
    <citation type="submission" date="2025-08" db="UniProtKB">
        <authorList>
            <consortium name="Ensembl"/>
        </authorList>
    </citation>
    <scope>IDENTIFICATION</scope>
</reference>
<sequence length="437" mass="48000">MTPGQTEPIAQERQVTTGEWPDTVFPRDSSLTAPAEKCPPDQGCTGEQGTSSAGNLEDAEDNEEFLEQLMSITSHNLLQLEVEDKYSITKELGSGSYGHVLHVQQREKGTPMALKLMPKERTGRREFLREYCIALCLSSHHALLRTTSSAFETSTHYGFTQELAPAGDLCTILNSEQDGLPEMQVKRCAAQLAEALDFMHSKALVHRDIKLDNVLLFDKECRLVKLGDFGLTRLEGTPVAAMSGTLPYSPPELCVLEGTETLALDSSLDVWAFGVLLFCLCTGCFPWDVAMSPDPQYEGFGIWQNRTVPGEAPGLWKGFSTHALDMFRRLMAIDPNRRSPAIEVHKYLPLPWRVDTCGETQGSQGDSLKVEEPEACLGSPAEADTDTGSSPQGNRLGQIQPELIVSEKTHTIQMQPNPGSNPTPQKDSRQAEPGLQP</sequence>
<feature type="region of interest" description="Disordered" evidence="5">
    <location>
        <begin position="1"/>
        <end position="56"/>
    </location>
</feature>
<dbReference type="InterPro" id="IPR000719">
    <property type="entry name" value="Prot_kinase_dom"/>
</dbReference>
<dbReference type="PROSITE" id="PS00108">
    <property type="entry name" value="PROTEIN_KINASE_ST"/>
    <property type="match status" value="1"/>
</dbReference>
<keyword evidence="4" id="KW-0723">Serine/threonine-protein kinase</keyword>
<evidence type="ECO:0000256" key="5">
    <source>
        <dbReference type="SAM" id="MobiDB-lite"/>
    </source>
</evidence>
<evidence type="ECO:0000256" key="2">
    <source>
        <dbReference type="ARBA" id="ARBA00022840"/>
    </source>
</evidence>
<evidence type="ECO:0000256" key="1">
    <source>
        <dbReference type="ARBA" id="ARBA00022741"/>
    </source>
</evidence>
<accession>A0A8D2KS41</accession>
<gene>
    <name evidence="7" type="primary">SBK3</name>
</gene>
<name>A0A8D2KS41_VARKO</name>
<dbReference type="PROSITE" id="PS00107">
    <property type="entry name" value="PROTEIN_KINASE_ATP"/>
    <property type="match status" value="1"/>
</dbReference>
<evidence type="ECO:0000313" key="8">
    <source>
        <dbReference type="Proteomes" id="UP000694545"/>
    </source>
</evidence>